<dbReference type="Proteomes" id="UP000000564">
    <property type="component" value="Chromosome"/>
</dbReference>
<dbReference type="EMBL" id="AE014074">
    <property type="protein sequence ID" value="AAM79732.1"/>
    <property type="molecule type" value="Genomic_DNA"/>
</dbReference>
<name>A0A0H2UV23_STRP3</name>
<dbReference type="KEGG" id="spg:SpyM3_1125"/>
<protein>
    <submittedName>
        <fullName evidence="1">Uncharacterized protein</fullName>
    </submittedName>
</protein>
<evidence type="ECO:0000313" key="2">
    <source>
        <dbReference type="Proteomes" id="UP000000564"/>
    </source>
</evidence>
<accession>A0A0H2UV23</accession>
<sequence>MKPRKYPYSGKIRIIKKELPRFVRLGDFAFNSNLVKHIDKIRQVKPNETLIRFKIPKLFMTYEEETFKVRLEIDKVVKILNQY</sequence>
<reference evidence="1 2" key="1">
    <citation type="journal article" date="2002" name="Proc. Natl. Acad. Sci. U.S.A.">
        <title>Genome sequence of a serotype M3 strain of group A Streptococcus: phage-encoded toxins, the high-virulence phenotype, and clone emergence.</title>
        <authorList>
            <person name="Beres S.B."/>
            <person name="Sylva G.L."/>
            <person name="Barbian K.D."/>
            <person name="Lei B."/>
            <person name="Hoff J.S."/>
            <person name="Mammarella N.D."/>
            <person name="Liu M.Y."/>
            <person name="Smoot J.C."/>
            <person name="Porcella S.F."/>
            <person name="Parkins L.D."/>
            <person name="Campbell D.S."/>
            <person name="Smith T.M."/>
            <person name="McCormick J.K."/>
            <person name="Leung D.Y."/>
            <person name="Schlievert P.M."/>
            <person name="Musser J.M."/>
        </authorList>
    </citation>
    <scope>NUCLEOTIDE SEQUENCE [LARGE SCALE GENOMIC DNA]</scope>
    <source>
        <strain evidence="2">ATCC BAA-595 / MGAS315</strain>
    </source>
</reference>
<gene>
    <name evidence="1" type="ordered locus">SpyM3_1125</name>
</gene>
<dbReference type="RefSeq" id="WP_011054692.1">
    <property type="nucleotide sequence ID" value="NC_004070.1"/>
</dbReference>
<evidence type="ECO:0000313" key="1">
    <source>
        <dbReference type="EMBL" id="AAM79732.1"/>
    </source>
</evidence>
<dbReference type="HOGENOM" id="CLU_2541249_0_0_9"/>
<dbReference type="AlphaFoldDB" id="A0A0H2UV23"/>
<proteinExistence type="predicted"/>
<organism evidence="1 2">
    <name type="scientific">Streptococcus pyogenes serotype M3 (strain ATCC BAA-595 / MGAS315)</name>
    <dbReference type="NCBI Taxonomy" id="198466"/>
    <lineage>
        <taxon>Bacteria</taxon>
        <taxon>Bacillati</taxon>
        <taxon>Bacillota</taxon>
        <taxon>Bacilli</taxon>
        <taxon>Lactobacillales</taxon>
        <taxon>Streptococcaceae</taxon>
        <taxon>Streptococcus</taxon>
    </lineage>
</organism>